<proteinExistence type="predicted"/>
<dbReference type="OrthoDB" id="129730at2157"/>
<dbReference type="PATRIC" id="fig|795797.18.peg.2985"/>
<evidence type="ECO:0000259" key="1">
    <source>
        <dbReference type="PROSITE" id="PS51186"/>
    </source>
</evidence>
<dbReference type="STRING" id="795797.HacjB3_14900"/>
<dbReference type="GO" id="GO:0016747">
    <property type="term" value="F:acyltransferase activity, transferring groups other than amino-acyl groups"/>
    <property type="evidence" value="ECO:0007669"/>
    <property type="project" value="InterPro"/>
</dbReference>
<dbReference type="NCBIfam" id="NF040504">
    <property type="entry name" value="resist_ArsN1b"/>
    <property type="match status" value="1"/>
</dbReference>
<accession>D8J990</accession>
<dbReference type="PANTHER" id="PTHR43072:SF8">
    <property type="entry name" value="ACYLTRANSFERASE FABY-RELATED"/>
    <property type="match status" value="1"/>
</dbReference>
<dbReference type="HOGENOM" id="CLU_013985_4_2_2"/>
<dbReference type="PANTHER" id="PTHR43072">
    <property type="entry name" value="N-ACETYLTRANSFERASE"/>
    <property type="match status" value="1"/>
</dbReference>
<dbReference type="Gene3D" id="3.40.630.30">
    <property type="match status" value="1"/>
</dbReference>
<evidence type="ECO:0000313" key="5">
    <source>
        <dbReference type="Proteomes" id="UP000011645"/>
    </source>
</evidence>
<dbReference type="GeneID" id="9420801"/>
<feature type="domain" description="N-acetyltransferase" evidence="1">
    <location>
        <begin position="3"/>
        <end position="164"/>
    </location>
</feature>
<evidence type="ECO:0000313" key="2">
    <source>
        <dbReference type="EMBL" id="ADJ16359.1"/>
    </source>
</evidence>
<protein>
    <submittedName>
        <fullName evidence="2">Phosphinothricin N-acetyltransferase</fullName>
    </submittedName>
</protein>
<dbReference type="PROSITE" id="PS51186">
    <property type="entry name" value="GNAT"/>
    <property type="match status" value="1"/>
</dbReference>
<evidence type="ECO:0000313" key="3">
    <source>
        <dbReference type="EMBL" id="ELY37093.1"/>
    </source>
</evidence>
<dbReference type="EMBL" id="CP002062">
    <property type="protein sequence ID" value="ADJ16359.1"/>
    <property type="molecule type" value="Genomic_DNA"/>
</dbReference>
<evidence type="ECO:0000313" key="4">
    <source>
        <dbReference type="Proteomes" id="UP000000390"/>
    </source>
</evidence>
<organism evidence="2 4">
    <name type="scientific">Halalkalicoccus jeotgali (strain DSM 18796 / CECT 7217 / JCM 14584 / KCTC 4019 / B3)</name>
    <dbReference type="NCBI Taxonomy" id="795797"/>
    <lineage>
        <taxon>Archaea</taxon>
        <taxon>Methanobacteriati</taxon>
        <taxon>Methanobacteriota</taxon>
        <taxon>Stenosarchaea group</taxon>
        <taxon>Halobacteria</taxon>
        <taxon>Halobacteriales</taxon>
        <taxon>Halococcaceae</taxon>
        <taxon>Halalkalicoccus</taxon>
    </lineage>
</organism>
<dbReference type="KEGG" id="hje:HacjB3_14900"/>
<dbReference type="InterPro" id="IPR000182">
    <property type="entry name" value="GNAT_dom"/>
</dbReference>
<reference evidence="3 5" key="2">
    <citation type="journal article" date="2014" name="PLoS Genet.">
        <title>Phylogenetically driven sequencing of extremely halophilic archaea reveals strategies for static and dynamic osmo-response.</title>
        <authorList>
            <person name="Becker E.A."/>
            <person name="Seitzer P.M."/>
            <person name="Tritt A."/>
            <person name="Larsen D."/>
            <person name="Krusor M."/>
            <person name="Yao A.I."/>
            <person name="Wu D."/>
            <person name="Madern D."/>
            <person name="Eisen J.A."/>
            <person name="Darling A.E."/>
            <person name="Facciotti M.T."/>
        </authorList>
    </citation>
    <scope>NUCLEOTIDE SEQUENCE [LARGE SCALE GENOMIC DNA]</scope>
    <source>
        <strain evidence="3">B3</strain>
        <strain evidence="5">DSM 18796 / CECT 7217 / JCM 14584 / KCTC 4019 / B3</strain>
    </source>
</reference>
<dbReference type="CDD" id="cd04301">
    <property type="entry name" value="NAT_SF"/>
    <property type="match status" value="1"/>
</dbReference>
<dbReference type="InterPro" id="IPR016181">
    <property type="entry name" value="Acyl_CoA_acyltransferase"/>
</dbReference>
<dbReference type="Pfam" id="PF13420">
    <property type="entry name" value="Acetyltransf_4"/>
    <property type="match status" value="1"/>
</dbReference>
<dbReference type="SUPFAM" id="SSF55729">
    <property type="entry name" value="Acyl-CoA N-acyltransferases (Nat)"/>
    <property type="match status" value="1"/>
</dbReference>
<keyword evidence="3" id="KW-0808">Transferase</keyword>
<reference evidence="2 4" key="1">
    <citation type="journal article" date="2010" name="J. Bacteriol.">
        <title>Complete genome sequence of Halalkalicoccus jeotgali B3(T), an extremely halophilic archaeon.</title>
        <authorList>
            <person name="Roh S.W."/>
            <person name="Nam Y.D."/>
            <person name="Nam S.H."/>
            <person name="Choi S.H."/>
            <person name="Park H.S."/>
            <person name="Bae J.W."/>
        </authorList>
    </citation>
    <scope>NUCLEOTIDE SEQUENCE [LARGE SCALE GENOMIC DNA]</scope>
    <source>
        <strain evidence="2">B3</strain>
        <strain evidence="4">DSM 18796 / CECT 7217 / JCM 14584 / KCTC 4019 / B3</strain>
    </source>
</reference>
<dbReference type="AlphaFoldDB" id="D8J990"/>
<dbReference type="eggNOG" id="arCOG00830">
    <property type="taxonomic scope" value="Archaea"/>
</dbReference>
<name>D8J990_HALJB</name>
<sequence length="196" mass="21494">MTPTLRPATADDAPAIRRIYAPFVEESAVSFETRPPTATEVGTRIATTTERHPWLVCTDGDVIGYAYATSHREREAYRWSIDVSVYVDPAYHRRGIARALYGALFALAGEQGFLNAYAGISLPNPASTAFHESMGFEPVGTYHDVGHKDGEWHDVRWYERALAERPTDPDPPTPYPALDAATVERAVGTGASLLEG</sequence>
<dbReference type="EMBL" id="AOHV01000027">
    <property type="protein sequence ID" value="ELY37093.1"/>
    <property type="molecule type" value="Genomic_DNA"/>
</dbReference>
<dbReference type="RefSeq" id="WP_008416449.1">
    <property type="nucleotide sequence ID" value="NC_014297.1"/>
</dbReference>
<keyword evidence="5" id="KW-1185">Reference proteome</keyword>
<dbReference type="Proteomes" id="UP000000390">
    <property type="component" value="Chromosome"/>
</dbReference>
<gene>
    <name evidence="2" type="ordered locus">HacjB3_14900</name>
    <name evidence="3" type="ORF">C497_10128</name>
</gene>
<dbReference type="Proteomes" id="UP000011645">
    <property type="component" value="Unassembled WGS sequence"/>
</dbReference>